<evidence type="ECO:0000256" key="6">
    <source>
        <dbReference type="SAM" id="Phobius"/>
    </source>
</evidence>
<dbReference type="GO" id="GO:0005216">
    <property type="term" value="F:monoatomic ion channel activity"/>
    <property type="evidence" value="ECO:0007669"/>
    <property type="project" value="InterPro"/>
</dbReference>
<keyword evidence="4 6" id="KW-1133">Transmembrane helix</keyword>
<dbReference type="STRING" id="46731.A0A3M6TC70"/>
<evidence type="ECO:0000256" key="2">
    <source>
        <dbReference type="ARBA" id="ARBA00022692"/>
    </source>
</evidence>
<feature type="transmembrane region" description="Helical" evidence="6">
    <location>
        <begin position="666"/>
        <end position="688"/>
    </location>
</feature>
<dbReference type="PROSITE" id="PS50222">
    <property type="entry name" value="EF_HAND_2"/>
    <property type="match status" value="1"/>
</dbReference>
<evidence type="ECO:0000259" key="7">
    <source>
        <dbReference type="PROSITE" id="PS50222"/>
    </source>
</evidence>
<dbReference type="PROSITE" id="PS00018">
    <property type="entry name" value="EF_HAND_1"/>
    <property type="match status" value="1"/>
</dbReference>
<feature type="transmembrane region" description="Helical" evidence="6">
    <location>
        <begin position="286"/>
        <end position="309"/>
    </location>
</feature>
<name>A0A3M6TC70_POCDA</name>
<dbReference type="InterPro" id="IPR002048">
    <property type="entry name" value="EF_hand_dom"/>
</dbReference>
<feature type="transmembrane region" description="Helical" evidence="6">
    <location>
        <begin position="216"/>
        <end position="238"/>
    </location>
</feature>
<dbReference type="GO" id="GO:0016020">
    <property type="term" value="C:membrane"/>
    <property type="evidence" value="ECO:0007669"/>
    <property type="project" value="UniProtKB-SubCell"/>
</dbReference>
<evidence type="ECO:0000313" key="9">
    <source>
        <dbReference type="Proteomes" id="UP000275408"/>
    </source>
</evidence>
<feature type="transmembrane region" description="Helical" evidence="6">
    <location>
        <begin position="116"/>
        <end position="141"/>
    </location>
</feature>
<evidence type="ECO:0000256" key="3">
    <source>
        <dbReference type="ARBA" id="ARBA00022837"/>
    </source>
</evidence>
<feature type="transmembrane region" description="Helical" evidence="6">
    <location>
        <begin position="550"/>
        <end position="576"/>
    </location>
</feature>
<comment type="subcellular location">
    <subcellularLocation>
        <location evidence="1">Membrane</location>
        <topology evidence="1">Multi-pass membrane protein</topology>
    </subcellularLocation>
</comment>
<dbReference type="SUPFAM" id="SSF47473">
    <property type="entry name" value="EF-hand"/>
    <property type="match status" value="1"/>
</dbReference>
<dbReference type="PANTHER" id="PTHR46726">
    <property type="entry name" value="TWO PORE CHANNEL 3"/>
    <property type="match status" value="1"/>
</dbReference>
<keyword evidence="5 6" id="KW-0472">Membrane</keyword>
<dbReference type="InterPro" id="IPR005821">
    <property type="entry name" value="Ion_trans_dom"/>
</dbReference>
<dbReference type="GO" id="GO:0005509">
    <property type="term" value="F:calcium ion binding"/>
    <property type="evidence" value="ECO:0007669"/>
    <property type="project" value="InterPro"/>
</dbReference>
<dbReference type="InterPro" id="IPR018247">
    <property type="entry name" value="EF_Hand_1_Ca_BS"/>
</dbReference>
<feature type="transmembrane region" description="Helical" evidence="6">
    <location>
        <begin position="434"/>
        <end position="453"/>
    </location>
</feature>
<keyword evidence="9" id="KW-1185">Reference proteome</keyword>
<evidence type="ECO:0000256" key="4">
    <source>
        <dbReference type="ARBA" id="ARBA00022989"/>
    </source>
</evidence>
<dbReference type="InterPro" id="IPR027359">
    <property type="entry name" value="Volt_channel_dom_sf"/>
</dbReference>
<dbReference type="Proteomes" id="UP000275408">
    <property type="component" value="Unassembled WGS sequence"/>
</dbReference>
<evidence type="ECO:0000313" key="8">
    <source>
        <dbReference type="EMBL" id="RMX38874.1"/>
    </source>
</evidence>
<dbReference type="AlphaFoldDB" id="A0A3M6TC70"/>
<proteinExistence type="predicted"/>
<evidence type="ECO:0000256" key="5">
    <source>
        <dbReference type="ARBA" id="ARBA00023136"/>
    </source>
</evidence>
<dbReference type="PANTHER" id="PTHR46726:SF1">
    <property type="entry name" value="TWO-PORE CALCIUM CHANNEL 3"/>
    <property type="match status" value="1"/>
</dbReference>
<feature type="transmembrane region" description="Helical" evidence="6">
    <location>
        <begin position="86"/>
        <end position="104"/>
    </location>
</feature>
<sequence>MAAEDEEEILKSLRAQSRSVSFVTGSELVNIDLKEDSSHLNEDSELSETELLLAGILVNEARLGRNGYFKTSLKELRLYKVYNKPVLRALVYFCVWLNLCLAFFEEPSVQGMTLPYWATMLLEYICLFVFILRLFHVWCFAAGVKFWRDKKNVIMLSIIVLTFLDMIMYVIFKESKLPVHTMRWTRVLRPLILINISEGRHIRRAVRNIRKTLPEIANVLVLLSLLIALFTLLGFKLFGKRNLKDLHGKPYFTDYFDVYFKLYVLTTTANNPDVTMPAYDNNAWSSLFFVIFIVVCMYIFVSIFLAVVYKNYRMHMKNEIRASVYRKRRQLKNAFDVLKVRSNEMWVITRKRWLTLMKEVCPQWSPARVALLWQVLDENNEGKIGKKDFLMVADLLNVKVIEVRDQVNLFERFIPRVYNSRISAMIRLGVCHKYFVYFFDLVIFANAIFIALESDDAEVTFLALFNLEIFLKLYTYGFKKFFSRYWNIFDFLVIGAATLALIIETSYESLQSSQGVLDLLMVLRVLRLVKIMGQIKRFHLQVDFVPRFQVIIGTVMQIGPAMGTYGAIMFVLYYIYAIMGMELFGNLIKSESSYPTSGEESSDGENLTFCGNIKLKGSDFYGDRYCNNNFNNILRSFKVLFDLMVVNQWHIITQGYVRVTNKFARLYFLSFHLLCVIVVLNIFVAFILEAFMLEYSFTHGKIETVISKKIEEKGVGVGMCPIKERAASLLSIDEITESVGSGGFASVEMLAMDTGLRFKMPKQQRKNADVLLQEMFEDELEENDIGPRDLEDLDDLDDSVDLVSGRSRRKITFLNVDTD</sequence>
<feature type="transmembrane region" description="Helical" evidence="6">
    <location>
        <begin position="459"/>
        <end position="478"/>
    </location>
</feature>
<reference evidence="8 9" key="1">
    <citation type="journal article" date="2018" name="Sci. Rep.">
        <title>Comparative analysis of the Pocillopora damicornis genome highlights role of immune system in coral evolution.</title>
        <authorList>
            <person name="Cunning R."/>
            <person name="Bay R.A."/>
            <person name="Gillette P."/>
            <person name="Baker A.C."/>
            <person name="Traylor-Knowles N."/>
        </authorList>
    </citation>
    <scope>NUCLEOTIDE SEQUENCE [LARGE SCALE GENOMIC DNA]</scope>
    <source>
        <strain evidence="8">RSMAS</strain>
        <tissue evidence="8">Whole animal</tissue>
    </source>
</reference>
<accession>A0A3M6TC70</accession>
<dbReference type="Gene3D" id="1.10.287.70">
    <property type="match status" value="2"/>
</dbReference>
<feature type="transmembrane region" description="Helical" evidence="6">
    <location>
        <begin position="485"/>
        <end position="503"/>
    </location>
</feature>
<evidence type="ECO:0000256" key="1">
    <source>
        <dbReference type="ARBA" id="ARBA00004141"/>
    </source>
</evidence>
<dbReference type="Pfam" id="PF00520">
    <property type="entry name" value="Ion_trans"/>
    <property type="match status" value="2"/>
</dbReference>
<organism evidence="8 9">
    <name type="scientific">Pocillopora damicornis</name>
    <name type="common">Cauliflower coral</name>
    <name type="synonym">Millepora damicornis</name>
    <dbReference type="NCBI Taxonomy" id="46731"/>
    <lineage>
        <taxon>Eukaryota</taxon>
        <taxon>Metazoa</taxon>
        <taxon>Cnidaria</taxon>
        <taxon>Anthozoa</taxon>
        <taxon>Hexacorallia</taxon>
        <taxon>Scleractinia</taxon>
        <taxon>Astrocoeniina</taxon>
        <taxon>Pocilloporidae</taxon>
        <taxon>Pocillopora</taxon>
    </lineage>
</organism>
<feature type="domain" description="EF-hand" evidence="7">
    <location>
        <begin position="364"/>
        <end position="399"/>
    </location>
</feature>
<feature type="transmembrane region" description="Helical" evidence="6">
    <location>
        <begin position="153"/>
        <end position="172"/>
    </location>
</feature>
<keyword evidence="3" id="KW-0106">Calcium</keyword>
<dbReference type="EMBL" id="RCHS01003931">
    <property type="protein sequence ID" value="RMX38874.1"/>
    <property type="molecule type" value="Genomic_DNA"/>
</dbReference>
<protein>
    <recommendedName>
        <fullName evidence="7">EF-hand domain-containing protein</fullName>
    </recommendedName>
</protein>
<comment type="caution">
    <text evidence="8">The sequence shown here is derived from an EMBL/GenBank/DDBJ whole genome shotgun (WGS) entry which is preliminary data.</text>
</comment>
<dbReference type="Gene3D" id="1.20.120.350">
    <property type="entry name" value="Voltage-gated potassium channels. Chain C"/>
    <property type="match status" value="2"/>
</dbReference>
<dbReference type="SUPFAM" id="SSF81324">
    <property type="entry name" value="Voltage-gated potassium channels"/>
    <property type="match status" value="2"/>
</dbReference>
<keyword evidence="2 6" id="KW-0812">Transmembrane</keyword>
<dbReference type="OrthoDB" id="10068803at2759"/>
<dbReference type="InterPro" id="IPR011992">
    <property type="entry name" value="EF-hand-dom_pair"/>
</dbReference>
<gene>
    <name evidence="8" type="ORF">pdam_00018026</name>
</gene>